<evidence type="ECO:0000256" key="3">
    <source>
        <dbReference type="ARBA" id="ARBA00023082"/>
    </source>
</evidence>
<accession>A0A517MTC2</accession>
<keyword evidence="2" id="KW-0805">Transcription regulation</keyword>
<dbReference type="InterPro" id="IPR014284">
    <property type="entry name" value="RNA_pol_sigma-70_dom"/>
</dbReference>
<evidence type="ECO:0000256" key="2">
    <source>
        <dbReference type="ARBA" id="ARBA00023015"/>
    </source>
</evidence>
<evidence type="ECO:0000313" key="6">
    <source>
        <dbReference type="EMBL" id="QDS98129.1"/>
    </source>
</evidence>
<name>A0A517MTC2_9BACT</name>
<sequence length="226" mass="25286">MRFLQIPPSHCYSLDWLERVLSGQRRFALGLPVFLGVVVALSDLDRTLISDCLSHKSRAWEDFVDRFTGLVLHVINHSAQSRAIMLSNADREDLAAEVLLTIIRNDYQVLRDFRGEASLATYLTVIARRVAVAQLLKTDQSVSLDRATAESVAQPSDTEQRITDKEEVQRLMGQLDSSEAAVVRMYHLEGKTYQEIGRTTGMPTNSVGPLLSRARAKLRSAEQSSL</sequence>
<dbReference type="InterPro" id="IPR013249">
    <property type="entry name" value="RNA_pol_sigma70_r4_t2"/>
</dbReference>
<dbReference type="EMBL" id="CP036263">
    <property type="protein sequence ID" value="QDS98129.1"/>
    <property type="molecule type" value="Genomic_DNA"/>
</dbReference>
<dbReference type="Gene3D" id="1.10.1740.10">
    <property type="match status" value="1"/>
</dbReference>
<protein>
    <submittedName>
        <fullName evidence="6">RNA polymerase sigma factor</fullName>
    </submittedName>
</protein>
<dbReference type="GO" id="GO:0003677">
    <property type="term" value="F:DNA binding"/>
    <property type="evidence" value="ECO:0007669"/>
    <property type="project" value="InterPro"/>
</dbReference>
<dbReference type="AlphaFoldDB" id="A0A517MTC2"/>
<reference evidence="6 7" key="1">
    <citation type="submission" date="2019-02" db="EMBL/GenBank/DDBJ databases">
        <title>Deep-cultivation of Planctomycetes and their phenomic and genomic characterization uncovers novel biology.</title>
        <authorList>
            <person name="Wiegand S."/>
            <person name="Jogler M."/>
            <person name="Boedeker C."/>
            <person name="Pinto D."/>
            <person name="Vollmers J."/>
            <person name="Rivas-Marin E."/>
            <person name="Kohn T."/>
            <person name="Peeters S.H."/>
            <person name="Heuer A."/>
            <person name="Rast P."/>
            <person name="Oberbeckmann S."/>
            <person name="Bunk B."/>
            <person name="Jeske O."/>
            <person name="Meyerdierks A."/>
            <person name="Storesund J.E."/>
            <person name="Kallscheuer N."/>
            <person name="Luecker S."/>
            <person name="Lage O.M."/>
            <person name="Pohl T."/>
            <person name="Merkel B.J."/>
            <person name="Hornburger P."/>
            <person name="Mueller R.-W."/>
            <person name="Bruemmer F."/>
            <person name="Labrenz M."/>
            <person name="Spormann A.M."/>
            <person name="Op den Camp H."/>
            <person name="Overmann J."/>
            <person name="Amann R."/>
            <person name="Jetten M.S.M."/>
            <person name="Mascher T."/>
            <person name="Medema M.H."/>
            <person name="Devos D.P."/>
            <person name="Kaster A.-K."/>
            <person name="Ovreas L."/>
            <person name="Rohde M."/>
            <person name="Galperin M.Y."/>
            <person name="Jogler C."/>
        </authorList>
    </citation>
    <scope>NUCLEOTIDE SEQUENCE [LARGE SCALE GENOMIC DNA]</scope>
    <source>
        <strain evidence="6 7">HG15A2</strain>
    </source>
</reference>
<feature type="domain" description="RNA polymerase sigma factor 70 region 4 type 2" evidence="5">
    <location>
        <begin position="166"/>
        <end position="218"/>
    </location>
</feature>
<dbReference type="SUPFAM" id="SSF88659">
    <property type="entry name" value="Sigma3 and sigma4 domains of RNA polymerase sigma factors"/>
    <property type="match status" value="1"/>
</dbReference>
<evidence type="ECO:0000256" key="4">
    <source>
        <dbReference type="ARBA" id="ARBA00023163"/>
    </source>
</evidence>
<dbReference type="PANTHER" id="PTHR43133:SF51">
    <property type="entry name" value="RNA POLYMERASE SIGMA FACTOR"/>
    <property type="match status" value="1"/>
</dbReference>
<dbReference type="InterPro" id="IPR036388">
    <property type="entry name" value="WH-like_DNA-bd_sf"/>
</dbReference>
<dbReference type="NCBIfam" id="TIGR02937">
    <property type="entry name" value="sigma70-ECF"/>
    <property type="match status" value="1"/>
</dbReference>
<dbReference type="Proteomes" id="UP000319852">
    <property type="component" value="Chromosome"/>
</dbReference>
<dbReference type="Gene3D" id="1.10.10.10">
    <property type="entry name" value="Winged helix-like DNA-binding domain superfamily/Winged helix DNA-binding domain"/>
    <property type="match status" value="1"/>
</dbReference>
<dbReference type="Pfam" id="PF08281">
    <property type="entry name" value="Sigma70_r4_2"/>
    <property type="match status" value="1"/>
</dbReference>
<organism evidence="6 7">
    <name type="scientific">Adhaeretor mobilis</name>
    <dbReference type="NCBI Taxonomy" id="1930276"/>
    <lineage>
        <taxon>Bacteria</taxon>
        <taxon>Pseudomonadati</taxon>
        <taxon>Planctomycetota</taxon>
        <taxon>Planctomycetia</taxon>
        <taxon>Pirellulales</taxon>
        <taxon>Lacipirellulaceae</taxon>
        <taxon>Adhaeretor</taxon>
    </lineage>
</organism>
<keyword evidence="3" id="KW-0731">Sigma factor</keyword>
<evidence type="ECO:0000256" key="1">
    <source>
        <dbReference type="ARBA" id="ARBA00010641"/>
    </source>
</evidence>
<keyword evidence="4" id="KW-0804">Transcription</keyword>
<comment type="similarity">
    <text evidence="1">Belongs to the sigma-70 factor family. ECF subfamily.</text>
</comment>
<dbReference type="InterPro" id="IPR013325">
    <property type="entry name" value="RNA_pol_sigma_r2"/>
</dbReference>
<dbReference type="CDD" id="cd06171">
    <property type="entry name" value="Sigma70_r4"/>
    <property type="match status" value="1"/>
</dbReference>
<dbReference type="GO" id="GO:0016987">
    <property type="term" value="F:sigma factor activity"/>
    <property type="evidence" value="ECO:0007669"/>
    <property type="project" value="UniProtKB-KW"/>
</dbReference>
<gene>
    <name evidence="6" type="ORF">HG15A2_14010</name>
</gene>
<dbReference type="GO" id="GO:0006352">
    <property type="term" value="P:DNA-templated transcription initiation"/>
    <property type="evidence" value="ECO:0007669"/>
    <property type="project" value="InterPro"/>
</dbReference>
<dbReference type="PANTHER" id="PTHR43133">
    <property type="entry name" value="RNA POLYMERASE ECF-TYPE SIGMA FACTO"/>
    <property type="match status" value="1"/>
</dbReference>
<dbReference type="KEGG" id="amob:HG15A2_14010"/>
<evidence type="ECO:0000259" key="5">
    <source>
        <dbReference type="Pfam" id="PF08281"/>
    </source>
</evidence>
<dbReference type="InterPro" id="IPR039425">
    <property type="entry name" value="RNA_pol_sigma-70-like"/>
</dbReference>
<dbReference type="SUPFAM" id="SSF88946">
    <property type="entry name" value="Sigma2 domain of RNA polymerase sigma factors"/>
    <property type="match status" value="1"/>
</dbReference>
<keyword evidence="7" id="KW-1185">Reference proteome</keyword>
<dbReference type="InterPro" id="IPR013324">
    <property type="entry name" value="RNA_pol_sigma_r3/r4-like"/>
</dbReference>
<proteinExistence type="inferred from homology"/>
<evidence type="ECO:0000313" key="7">
    <source>
        <dbReference type="Proteomes" id="UP000319852"/>
    </source>
</evidence>